<dbReference type="SUPFAM" id="SSF54593">
    <property type="entry name" value="Glyoxalase/Bleomycin resistance protein/Dihydroxybiphenyl dioxygenase"/>
    <property type="match status" value="1"/>
</dbReference>
<reference evidence="4" key="1">
    <citation type="journal article" date="2019" name="Int. J. Syst. Evol. Microbiol.">
        <title>The Global Catalogue of Microorganisms (GCM) 10K type strain sequencing project: providing services to taxonomists for standard genome sequencing and annotation.</title>
        <authorList>
            <consortium name="The Broad Institute Genomics Platform"/>
            <consortium name="The Broad Institute Genome Sequencing Center for Infectious Disease"/>
            <person name="Wu L."/>
            <person name="Ma J."/>
        </authorList>
    </citation>
    <scope>NUCLEOTIDE SEQUENCE [LARGE SCALE GENOMIC DNA]</scope>
    <source>
        <strain evidence="4">JCM 32206</strain>
    </source>
</reference>
<dbReference type="Pfam" id="PF01261">
    <property type="entry name" value="AP_endonuc_2"/>
    <property type="match status" value="1"/>
</dbReference>
<dbReference type="PANTHER" id="PTHR12110">
    <property type="entry name" value="HYDROXYPYRUVATE ISOMERASE"/>
    <property type="match status" value="1"/>
</dbReference>
<proteinExistence type="inferred from homology"/>
<feature type="binding site" evidence="1">
    <location>
        <position position="543"/>
    </location>
    <ligand>
        <name>Mg(2+)</name>
        <dbReference type="ChEBI" id="CHEBI:18420"/>
    </ligand>
</feature>
<dbReference type="InterPro" id="IPR036237">
    <property type="entry name" value="Xyl_isomerase-like_sf"/>
</dbReference>
<accession>A0ABP8NX49</accession>
<keyword evidence="1" id="KW-0456">Lyase</keyword>
<evidence type="ECO:0000313" key="3">
    <source>
        <dbReference type="EMBL" id="GAA4475589.1"/>
    </source>
</evidence>
<dbReference type="EC" id="4.2.1.118" evidence="1"/>
<protein>
    <recommendedName>
        <fullName evidence="1">3-dehydroshikimate dehydratase</fullName>
        <shortName evidence="1">DSD</shortName>
        <ecNumber evidence="1">4.2.1.118</ecNumber>
    </recommendedName>
</protein>
<dbReference type="SUPFAM" id="SSF51658">
    <property type="entry name" value="Xylose isomerase-like"/>
    <property type="match status" value="1"/>
</dbReference>
<keyword evidence="3" id="KW-0413">Isomerase</keyword>
<feature type="binding site" evidence="1">
    <location>
        <position position="137"/>
    </location>
    <ligand>
        <name>a divalent metal cation</name>
        <dbReference type="ChEBI" id="CHEBI:60240"/>
        <note>catalytic</note>
    </ligand>
</feature>
<keyword evidence="4" id="KW-1185">Reference proteome</keyword>
<feature type="binding site" evidence="1">
    <location>
        <position position="168"/>
    </location>
    <ligand>
        <name>a divalent metal cation</name>
        <dbReference type="ChEBI" id="CHEBI:60240"/>
        <note>catalytic</note>
    </ligand>
</feature>
<dbReference type="InterPro" id="IPR050312">
    <property type="entry name" value="IolE/XylAMocC-like"/>
</dbReference>
<feature type="binding site" evidence="1">
    <location>
        <position position="242"/>
    </location>
    <ligand>
        <name>a divalent metal cation</name>
        <dbReference type="ChEBI" id="CHEBI:60240"/>
        <note>catalytic</note>
    </ligand>
</feature>
<evidence type="ECO:0000259" key="2">
    <source>
        <dbReference type="PROSITE" id="PS51819"/>
    </source>
</evidence>
<dbReference type="InterPro" id="IPR043700">
    <property type="entry name" value="DSD"/>
</dbReference>
<evidence type="ECO:0000256" key="1">
    <source>
        <dbReference type="HAMAP-Rule" id="MF_02238"/>
    </source>
</evidence>
<feature type="domain" description="VOC" evidence="2">
    <location>
        <begin position="460"/>
        <end position="611"/>
    </location>
</feature>
<dbReference type="HAMAP" id="MF_02238">
    <property type="entry name" value="DSD"/>
    <property type="match status" value="1"/>
</dbReference>
<feature type="binding site" evidence="1">
    <location>
        <position position="463"/>
    </location>
    <ligand>
        <name>Mg(2+)</name>
        <dbReference type="ChEBI" id="CHEBI:18420"/>
    </ligand>
</feature>
<dbReference type="Proteomes" id="UP001501183">
    <property type="component" value="Unassembled WGS sequence"/>
</dbReference>
<dbReference type="Gene3D" id="3.10.180.10">
    <property type="entry name" value="2,3-Dihydroxybiphenyl 1,2-Dioxygenase, domain 1"/>
    <property type="match status" value="2"/>
</dbReference>
<comment type="catalytic activity">
    <reaction evidence="1">
        <text>3-dehydroshikimate = 3,4-dihydroxybenzoate + H2O</text>
        <dbReference type="Rhea" id="RHEA:24848"/>
        <dbReference type="ChEBI" id="CHEBI:15377"/>
        <dbReference type="ChEBI" id="CHEBI:16630"/>
        <dbReference type="ChEBI" id="CHEBI:36241"/>
        <dbReference type="EC" id="4.2.1.118"/>
    </reaction>
</comment>
<organism evidence="3 4">
    <name type="scientific">Rhodococcus olei</name>
    <dbReference type="NCBI Taxonomy" id="2161675"/>
    <lineage>
        <taxon>Bacteria</taxon>
        <taxon>Bacillati</taxon>
        <taxon>Actinomycetota</taxon>
        <taxon>Actinomycetes</taxon>
        <taxon>Mycobacteriales</taxon>
        <taxon>Nocardiaceae</taxon>
        <taxon>Rhodococcus</taxon>
    </lineage>
</organism>
<dbReference type="Gene3D" id="3.20.20.150">
    <property type="entry name" value="Divalent-metal-dependent TIM barrel enzymes"/>
    <property type="match status" value="1"/>
</dbReference>
<dbReference type="InterPro" id="IPR013022">
    <property type="entry name" value="Xyl_isomerase-like_TIM-brl"/>
</dbReference>
<sequence length="647" mass="70039">MDRVRTSIATVCLSGTLEDKLPAIAAAGFDGLEVFEPDFVSSPWSAEELARRAADLGLSLDLYQPFRDVDSVDPEEFARNLVRAERKFDVMERLGCDTLLVCSSTLPQAVRADDRLAEQLAVLADAAHRRGLRIAYEALAWGAHVNTYRHSWRVVEAADHPALGVCLDSFHILSRGDDPSGIRDIPGEKIFFLQLADAPAMSMDVLQWSRHYRNFPGQGSFDLAGFGAHVEAAGYRGPWSLEIFNDTFRGSDTGRTAADAHRSLRYLEAEVSRRVRAEAAPPPRDDRRARLFDAPSASPLEGVVSLRLAAGPGKSDALRTVLGRLGFRLAGVHRAHDLQLWRHGGLTVVVDASAGTVWTAPGLPAHLPVLTQIGVRSSDPESWEERARAFEVRAREVGLPGAEGASTPERGSASDVVRLDMTDATSLDVRGPASAAAWEAAFELYPGERGWEDDVSLFTGVDHVGLAIPADNWDGVMLLLRSVLAMTPREGLDVTDAVGMLRNRALERPAPDGGPGALRLTLSMVPGSVSSHLGAARRGGIGHVAFACTDIFTTAASMRARGFEPLPIPANYYDDLDARFGLSRELLDRMADSGILYDADSDGEFFHLFTPTVGADFFFEVVQRVGGYRGYGDANAAVRLAAQLRAT</sequence>
<comment type="caution">
    <text evidence="3">The sequence shown here is derived from an EMBL/GenBank/DDBJ whole genome shotgun (WGS) entry which is preliminary data.</text>
</comment>
<keyword evidence="1" id="KW-0479">Metal-binding</keyword>
<gene>
    <name evidence="3" type="ORF">GCM10023094_13320</name>
</gene>
<dbReference type="RefSeq" id="WP_345342995.1">
    <property type="nucleotide sequence ID" value="NZ_BAABFB010000029.1"/>
</dbReference>
<comment type="pathway">
    <text evidence="1">Aromatic compound metabolism; 3,4-dihydroxybenzoate biosynthesis.</text>
</comment>
<name>A0ABP8NX49_9NOCA</name>
<comment type="cofactor">
    <cofactor evidence="1">
        <name>a divalent metal cation</name>
        <dbReference type="ChEBI" id="CHEBI:60240"/>
    </cofactor>
</comment>
<dbReference type="InterPro" id="IPR029068">
    <property type="entry name" value="Glyas_Bleomycin-R_OHBP_Dase"/>
</dbReference>
<dbReference type="PANTHER" id="PTHR12110:SF21">
    <property type="entry name" value="XYLOSE ISOMERASE-LIKE TIM BARREL DOMAIN-CONTAINING PROTEIN"/>
    <property type="match status" value="1"/>
</dbReference>
<dbReference type="InterPro" id="IPR037523">
    <property type="entry name" value="VOC_core"/>
</dbReference>
<dbReference type="EMBL" id="BAABFB010000029">
    <property type="protein sequence ID" value="GAA4475589.1"/>
    <property type="molecule type" value="Genomic_DNA"/>
</dbReference>
<feature type="binding site" evidence="1">
    <location>
        <position position="194"/>
    </location>
    <ligand>
        <name>a divalent metal cation</name>
        <dbReference type="ChEBI" id="CHEBI:60240"/>
        <note>catalytic</note>
    </ligand>
</feature>
<feature type="binding site" evidence="1">
    <location>
        <position position="620"/>
    </location>
    <ligand>
        <name>Mg(2+)</name>
        <dbReference type="ChEBI" id="CHEBI:18420"/>
    </ligand>
</feature>
<comment type="similarity">
    <text evidence="1">Belongs to the bacterial two-domain DSD family.</text>
</comment>
<evidence type="ECO:0000313" key="4">
    <source>
        <dbReference type="Proteomes" id="UP001501183"/>
    </source>
</evidence>
<comment type="function">
    <text evidence="1">Catalyzes the conversion of 3-dehydroshikimate to protocatechuate (3,4-dihydroxybenzoate), a common intermediate of quinate and shikimate degradation pathways.</text>
</comment>
<dbReference type="GO" id="GO:0016853">
    <property type="term" value="F:isomerase activity"/>
    <property type="evidence" value="ECO:0007669"/>
    <property type="project" value="UniProtKB-KW"/>
</dbReference>
<dbReference type="PROSITE" id="PS51819">
    <property type="entry name" value="VOC"/>
    <property type="match status" value="1"/>
</dbReference>